<evidence type="ECO:0000313" key="5">
    <source>
        <dbReference type="Ensembl" id="ENSSTUP00000003159.1"/>
    </source>
</evidence>
<dbReference type="GO" id="GO:0010508">
    <property type="term" value="P:positive regulation of autophagy"/>
    <property type="evidence" value="ECO:0007669"/>
    <property type="project" value="TreeGrafter"/>
</dbReference>
<dbReference type="GeneTree" id="ENSGT00390000015916"/>
<keyword evidence="6" id="KW-1185">Reference proteome</keyword>
<evidence type="ECO:0000256" key="3">
    <source>
        <dbReference type="SAM" id="MobiDB-lite"/>
    </source>
</evidence>
<reference evidence="5" key="2">
    <citation type="submission" date="2025-08" db="UniProtKB">
        <authorList>
            <consortium name="Ensembl"/>
        </authorList>
    </citation>
    <scope>IDENTIFICATION</scope>
</reference>
<dbReference type="Pfam" id="PF03666">
    <property type="entry name" value="NPR3"/>
    <property type="match status" value="1"/>
</dbReference>
<feature type="domain" description="GATOR1 complex protein NPRL3 C-terminal HTH" evidence="4">
    <location>
        <begin position="520"/>
        <end position="581"/>
    </location>
</feature>
<evidence type="ECO:0000256" key="2">
    <source>
        <dbReference type="RuleBase" id="RU368069"/>
    </source>
</evidence>
<comment type="function">
    <text evidence="2">As a component of the GATOR1 complex functions as an inhibitor of the amino acid-sensing branch of the TORC1 pathway.</text>
</comment>
<dbReference type="GO" id="GO:1904262">
    <property type="term" value="P:negative regulation of TORC1 signaling"/>
    <property type="evidence" value="ECO:0007669"/>
    <property type="project" value="TreeGrafter"/>
</dbReference>
<feature type="region of interest" description="Disordered" evidence="3">
    <location>
        <begin position="469"/>
        <end position="507"/>
    </location>
</feature>
<organism evidence="5 6">
    <name type="scientific">Salmo trutta</name>
    <name type="common">Brown trout</name>
    <dbReference type="NCBI Taxonomy" id="8032"/>
    <lineage>
        <taxon>Eukaryota</taxon>
        <taxon>Metazoa</taxon>
        <taxon>Chordata</taxon>
        <taxon>Craniata</taxon>
        <taxon>Vertebrata</taxon>
        <taxon>Euteleostomi</taxon>
        <taxon>Actinopterygii</taxon>
        <taxon>Neopterygii</taxon>
        <taxon>Teleostei</taxon>
        <taxon>Protacanthopterygii</taxon>
        <taxon>Salmoniformes</taxon>
        <taxon>Salmonidae</taxon>
        <taxon>Salmoninae</taxon>
        <taxon>Salmo</taxon>
    </lineage>
</organism>
<keyword evidence="2" id="KW-0458">Lysosome</keyword>
<dbReference type="InterPro" id="IPR005365">
    <property type="entry name" value="Npr3"/>
</dbReference>
<feature type="compositionally biased region" description="Polar residues" evidence="3">
    <location>
        <begin position="469"/>
        <end position="497"/>
    </location>
</feature>
<evidence type="ECO:0000256" key="1">
    <source>
        <dbReference type="ARBA" id="ARBA00010546"/>
    </source>
</evidence>
<accession>A0A673VSN6</accession>
<gene>
    <name evidence="5" type="primary">NPRL3</name>
    <name evidence="5" type="synonym">LOC115198922</name>
</gene>
<protein>
    <recommendedName>
        <fullName evidence="2">GATOR complex protein NPRL3</fullName>
    </recommendedName>
    <alternativeName>
        <fullName evidence="2">Nitrogen permease regulator 3-like protein</fullName>
    </alternativeName>
</protein>
<dbReference type="Pfam" id="PF24064">
    <property type="entry name" value="HTH_NPRL3"/>
    <property type="match status" value="1"/>
</dbReference>
<reference evidence="5" key="3">
    <citation type="submission" date="2025-09" db="UniProtKB">
        <authorList>
            <consortium name="Ensembl"/>
        </authorList>
    </citation>
    <scope>IDENTIFICATION</scope>
</reference>
<dbReference type="InterPro" id="IPR056603">
    <property type="entry name" value="HTH_NPRL3"/>
</dbReference>
<dbReference type="PANTHER" id="PTHR13153">
    <property type="entry name" value="CGTHBA PROTEIN -14 GENE PROTEIN"/>
    <property type="match status" value="1"/>
</dbReference>
<reference evidence="5" key="1">
    <citation type="submission" date="2021-04" db="EMBL/GenBank/DDBJ databases">
        <authorList>
            <consortium name="Wellcome Sanger Institute Data Sharing"/>
        </authorList>
    </citation>
    <scope>NUCLEOTIDE SEQUENCE [LARGE SCALE GENOMIC DNA]</scope>
</reference>
<sequence>MYIHSSSFDLQGERKSMYKQSENSFFKCGEKTSPISVILVTSGSRGNKLLFRYPFQRVADCTSSLTTKQRSPYALNTTGDVLEDPDGDSRFSDIILATILATKSDMCGKKFELKIDNVRFVGHPTLLQHPHTIQVSKTDPSPKREMPTMILFSVVFALRANADPSVISCMHNLSRRIAIALQHEERRCQYLTREAKLMLAVQDEVTNMTETDGSPQSPFRQILPKCKLARDLKEAYDSLCTTGVVRLHINNWLEVSFCLPHKIHRVGSNHVPPEALERSLKAIRPYHALLLLDSEKALLAQLPLDCSPALVRLIKTSSAVKNLQQLAQDADLNLLQIFQIAAHLVYWGKAIIVYPLCENNVYMLSPHANISLYSPLAEGFGQQFPGHDLPSMLAKFSLPLSLSEFRNPLDASVQEAQLIQMVVWMLQRRLLIQLHTYVCLLVPPSEEEPGLLRDEELPLVARVGGRSLSTPSALSFGSPTSSDDMTLTSPSMDNSSAELLPGGDSPLNRRMTETLLASLTEHERQVILNIPAAQSPEDLRMFARLLHYFRGHHHLEEIMYNENMRRSQLKTLFDKFRSVLVVTNHEDPVISLFQSPLE</sequence>
<comment type="similarity">
    <text evidence="1 2">Belongs to the NPR3 family.</text>
</comment>
<dbReference type="GO" id="GO:0038202">
    <property type="term" value="P:TORC1 signaling"/>
    <property type="evidence" value="ECO:0007669"/>
    <property type="project" value="TreeGrafter"/>
</dbReference>
<comment type="subcellular location">
    <subcellularLocation>
        <location evidence="2">Lysosome</location>
    </subcellularLocation>
</comment>
<dbReference type="Proteomes" id="UP000472277">
    <property type="component" value="Chromosome 1"/>
</dbReference>
<evidence type="ECO:0000313" key="6">
    <source>
        <dbReference type="Proteomes" id="UP000472277"/>
    </source>
</evidence>
<proteinExistence type="inferred from homology"/>
<dbReference type="Ensembl" id="ENSSTUT00000003362.1">
    <property type="protein sequence ID" value="ENSSTUP00000003159.1"/>
    <property type="gene ID" value="ENSSTUG00000001358.1"/>
</dbReference>
<dbReference type="GO" id="GO:0034198">
    <property type="term" value="P:cellular response to amino acid starvation"/>
    <property type="evidence" value="ECO:0007669"/>
    <property type="project" value="UniProtKB-UniRule"/>
</dbReference>
<dbReference type="InterPro" id="IPR008979">
    <property type="entry name" value="Galactose-bd-like_sf"/>
</dbReference>
<dbReference type="AlphaFoldDB" id="A0A673VSN6"/>
<evidence type="ECO:0000259" key="4">
    <source>
        <dbReference type="Pfam" id="PF24064"/>
    </source>
</evidence>
<dbReference type="PANTHER" id="PTHR13153:SF5">
    <property type="entry name" value="GATOR COMPLEX PROTEIN NPRL3"/>
    <property type="match status" value="1"/>
</dbReference>
<dbReference type="GO" id="GO:0005764">
    <property type="term" value="C:lysosome"/>
    <property type="evidence" value="ECO:0007669"/>
    <property type="project" value="UniProtKB-SubCell"/>
</dbReference>
<dbReference type="GO" id="GO:1990130">
    <property type="term" value="C:GATOR1 complex"/>
    <property type="evidence" value="ECO:0007669"/>
    <property type="project" value="UniProtKB-UniRule"/>
</dbReference>
<keyword evidence="2" id="KW-0732">Signal</keyword>
<name>A0A673VSN6_SALTR</name>
<dbReference type="SUPFAM" id="SSF49785">
    <property type="entry name" value="Galactose-binding domain-like"/>
    <property type="match status" value="1"/>
</dbReference>